<dbReference type="RefSeq" id="XP_062652691.1">
    <property type="nucleotide sequence ID" value="XM_062787492.1"/>
</dbReference>
<name>A0AAN6UA91_9PEZI</name>
<evidence type="ECO:0000313" key="2">
    <source>
        <dbReference type="Proteomes" id="UP001302602"/>
    </source>
</evidence>
<proteinExistence type="predicted"/>
<sequence length="167" mass="18230">MLHRALSALRSGDTSFWSQGTCTLSRSVDPWHSQIPGTERVKDGPYSHPVPAWRQHWNTRVHTTQPSLVSVLFARFPAPALRAVEIDTGEVPMSQCSAPNPGFDGPGQKYLTLLTHSFSTFSSLQSRLPPCAYGLTSYLSTVLSPVVRLGSNCIACCARHLGGSFKM</sequence>
<dbReference type="GeneID" id="87824262"/>
<keyword evidence="2" id="KW-1185">Reference proteome</keyword>
<accession>A0AAN6UA91</accession>
<reference evidence="1" key="1">
    <citation type="journal article" date="2023" name="Mol. Phylogenet. Evol.">
        <title>Genome-scale phylogeny and comparative genomics of the fungal order Sordariales.</title>
        <authorList>
            <person name="Hensen N."/>
            <person name="Bonometti L."/>
            <person name="Westerberg I."/>
            <person name="Brannstrom I.O."/>
            <person name="Guillou S."/>
            <person name="Cros-Aarteil S."/>
            <person name="Calhoun S."/>
            <person name="Haridas S."/>
            <person name="Kuo A."/>
            <person name="Mondo S."/>
            <person name="Pangilinan J."/>
            <person name="Riley R."/>
            <person name="LaButti K."/>
            <person name="Andreopoulos B."/>
            <person name="Lipzen A."/>
            <person name="Chen C."/>
            <person name="Yan M."/>
            <person name="Daum C."/>
            <person name="Ng V."/>
            <person name="Clum A."/>
            <person name="Steindorff A."/>
            <person name="Ohm R.A."/>
            <person name="Martin F."/>
            <person name="Silar P."/>
            <person name="Natvig D.O."/>
            <person name="Lalanne C."/>
            <person name="Gautier V."/>
            <person name="Ament-Velasquez S.L."/>
            <person name="Kruys A."/>
            <person name="Hutchinson M.I."/>
            <person name="Powell A.J."/>
            <person name="Barry K."/>
            <person name="Miller A.N."/>
            <person name="Grigoriev I.V."/>
            <person name="Debuchy R."/>
            <person name="Gladieux P."/>
            <person name="Hiltunen Thoren M."/>
            <person name="Johannesson H."/>
        </authorList>
    </citation>
    <scope>NUCLEOTIDE SEQUENCE</scope>
    <source>
        <strain evidence="1">CBS 731.68</strain>
    </source>
</reference>
<evidence type="ECO:0000313" key="1">
    <source>
        <dbReference type="EMBL" id="KAK4128920.1"/>
    </source>
</evidence>
<dbReference type="AlphaFoldDB" id="A0AAN6UA91"/>
<protein>
    <submittedName>
        <fullName evidence="1">Uncharacterized protein</fullName>
    </submittedName>
</protein>
<gene>
    <name evidence="1" type="ORF">N657DRAFT_46295</name>
</gene>
<organism evidence="1 2">
    <name type="scientific">Parathielavia appendiculata</name>
    <dbReference type="NCBI Taxonomy" id="2587402"/>
    <lineage>
        <taxon>Eukaryota</taxon>
        <taxon>Fungi</taxon>
        <taxon>Dikarya</taxon>
        <taxon>Ascomycota</taxon>
        <taxon>Pezizomycotina</taxon>
        <taxon>Sordariomycetes</taxon>
        <taxon>Sordariomycetidae</taxon>
        <taxon>Sordariales</taxon>
        <taxon>Chaetomiaceae</taxon>
        <taxon>Parathielavia</taxon>
    </lineage>
</organism>
<comment type="caution">
    <text evidence="1">The sequence shown here is derived from an EMBL/GenBank/DDBJ whole genome shotgun (WGS) entry which is preliminary data.</text>
</comment>
<reference evidence="1" key="2">
    <citation type="submission" date="2023-05" db="EMBL/GenBank/DDBJ databases">
        <authorList>
            <consortium name="Lawrence Berkeley National Laboratory"/>
            <person name="Steindorff A."/>
            <person name="Hensen N."/>
            <person name="Bonometti L."/>
            <person name="Westerberg I."/>
            <person name="Brannstrom I.O."/>
            <person name="Guillou S."/>
            <person name="Cros-Aarteil S."/>
            <person name="Calhoun S."/>
            <person name="Haridas S."/>
            <person name="Kuo A."/>
            <person name="Mondo S."/>
            <person name="Pangilinan J."/>
            <person name="Riley R."/>
            <person name="Labutti K."/>
            <person name="Andreopoulos B."/>
            <person name="Lipzen A."/>
            <person name="Chen C."/>
            <person name="Yanf M."/>
            <person name="Daum C."/>
            <person name="Ng V."/>
            <person name="Clum A."/>
            <person name="Ohm R."/>
            <person name="Martin F."/>
            <person name="Silar P."/>
            <person name="Natvig D."/>
            <person name="Lalanne C."/>
            <person name="Gautier V."/>
            <person name="Ament-Velasquez S.L."/>
            <person name="Kruys A."/>
            <person name="Hutchinson M.I."/>
            <person name="Powell A.J."/>
            <person name="Barry K."/>
            <person name="Miller A.N."/>
            <person name="Grigoriev I.V."/>
            <person name="Debuchy R."/>
            <person name="Gladieux P."/>
            <person name="Thoren M.H."/>
            <person name="Johannesson H."/>
        </authorList>
    </citation>
    <scope>NUCLEOTIDE SEQUENCE</scope>
    <source>
        <strain evidence="1">CBS 731.68</strain>
    </source>
</reference>
<dbReference type="Proteomes" id="UP001302602">
    <property type="component" value="Unassembled WGS sequence"/>
</dbReference>
<dbReference type="EMBL" id="MU853223">
    <property type="protein sequence ID" value="KAK4128920.1"/>
    <property type="molecule type" value="Genomic_DNA"/>
</dbReference>